<name>A0A4R2TLW8_9FIRM</name>
<dbReference type="RefSeq" id="WP_132847773.1">
    <property type="nucleotide sequence ID" value="NZ_CP058648.1"/>
</dbReference>
<dbReference type="GO" id="GO:0019752">
    <property type="term" value="P:carboxylic acid metabolic process"/>
    <property type="evidence" value="ECO:0007669"/>
    <property type="project" value="UniProtKB-ARBA"/>
</dbReference>
<evidence type="ECO:0000313" key="4">
    <source>
        <dbReference type="EMBL" id="TCQ04638.1"/>
    </source>
</evidence>
<dbReference type="PANTHER" id="PTHR42796">
    <property type="entry name" value="FUMARYLACETOACETATE HYDROLASE DOMAIN-CONTAINING PROTEIN 2A-RELATED"/>
    <property type="match status" value="1"/>
</dbReference>
<comment type="similarity">
    <text evidence="1">Belongs to the FAH family.</text>
</comment>
<dbReference type="AlphaFoldDB" id="A0A4R2TLW8"/>
<accession>A0A4R2TLW8</accession>
<proteinExistence type="inferred from homology"/>
<evidence type="ECO:0000259" key="3">
    <source>
        <dbReference type="Pfam" id="PF01557"/>
    </source>
</evidence>
<dbReference type="GO" id="GO:0016853">
    <property type="term" value="F:isomerase activity"/>
    <property type="evidence" value="ECO:0007669"/>
    <property type="project" value="UniProtKB-ARBA"/>
</dbReference>
<gene>
    <name evidence="4" type="ORF">EDD79_100641</name>
</gene>
<evidence type="ECO:0000256" key="1">
    <source>
        <dbReference type="ARBA" id="ARBA00010211"/>
    </source>
</evidence>
<dbReference type="SUPFAM" id="SSF56529">
    <property type="entry name" value="FAH"/>
    <property type="match status" value="1"/>
</dbReference>
<dbReference type="Proteomes" id="UP000295504">
    <property type="component" value="Unassembled WGS sequence"/>
</dbReference>
<dbReference type="FunFam" id="3.90.850.10:FF:000002">
    <property type="entry name" value="2-hydroxyhepta-2,4-diene-1,7-dioate isomerase"/>
    <property type="match status" value="1"/>
</dbReference>
<dbReference type="InterPro" id="IPR051121">
    <property type="entry name" value="FAH"/>
</dbReference>
<dbReference type="GO" id="GO:0046872">
    <property type="term" value="F:metal ion binding"/>
    <property type="evidence" value="ECO:0007669"/>
    <property type="project" value="UniProtKB-KW"/>
</dbReference>
<keyword evidence="2" id="KW-0479">Metal-binding</keyword>
<evidence type="ECO:0000256" key="2">
    <source>
        <dbReference type="ARBA" id="ARBA00022723"/>
    </source>
</evidence>
<dbReference type="OrthoDB" id="9805307at2"/>
<dbReference type="InterPro" id="IPR011234">
    <property type="entry name" value="Fumarylacetoacetase-like_C"/>
</dbReference>
<dbReference type="PANTHER" id="PTHR42796:SF4">
    <property type="entry name" value="FUMARYLACETOACETATE HYDROLASE DOMAIN-CONTAINING PROTEIN 2A"/>
    <property type="match status" value="1"/>
</dbReference>
<comment type="caution">
    <text evidence="4">The sequence shown here is derived from an EMBL/GenBank/DDBJ whole genome shotgun (WGS) entry which is preliminary data.</text>
</comment>
<reference evidence="4 5" key="1">
    <citation type="submission" date="2019-03" db="EMBL/GenBank/DDBJ databases">
        <title>Genomic Encyclopedia of Type Strains, Phase IV (KMG-IV): sequencing the most valuable type-strain genomes for metagenomic binning, comparative biology and taxonomic classification.</title>
        <authorList>
            <person name="Goeker M."/>
        </authorList>
    </citation>
    <scope>NUCLEOTIDE SEQUENCE [LARGE SCALE GENOMIC DNA]</scope>
    <source>
        <strain evidence="4 5">DSM 100013</strain>
    </source>
</reference>
<dbReference type="InterPro" id="IPR036663">
    <property type="entry name" value="Fumarylacetoacetase_C_sf"/>
</dbReference>
<sequence length="295" mass="32860">MKFVTYIHNGIEEIGVLNSEENIVLNLNQVLGFGSFTTMNEFISICNDELINKIHNIIHSDNIEGISTDSVKLCAPITVPIRSVICLGLNYHAHVIELKDSLGNERKVPDYPVYFSKVANRIIGSNEYINSHKEITDEVDYEVELAVIIGKEGINIEKDKVEEYIFGYSILNDITARDLQKKHTQWTRGKGLDTFTAMGPAIVHKSQLPLPLSLDLYSKVNGEMRQNSNTKYMMFDIPYIISDISKGLTLKPGDIIATGTPAGVGKGFNPPKLLKIGDIVECHIDKIGTLINIVK</sequence>
<dbReference type="Gene3D" id="3.90.850.10">
    <property type="entry name" value="Fumarylacetoacetase-like, C-terminal domain"/>
    <property type="match status" value="1"/>
</dbReference>
<dbReference type="Pfam" id="PF01557">
    <property type="entry name" value="FAA_hydrolase"/>
    <property type="match status" value="1"/>
</dbReference>
<protein>
    <submittedName>
        <fullName evidence="4">2-keto-4-pentenoate hydratase/2-oxohepta-3-ene-1,7-dioic acid hydratase in catechol pathway</fullName>
    </submittedName>
</protein>
<keyword evidence="5" id="KW-1185">Reference proteome</keyword>
<dbReference type="EMBL" id="SLYC01000006">
    <property type="protein sequence ID" value="TCQ04638.1"/>
    <property type="molecule type" value="Genomic_DNA"/>
</dbReference>
<evidence type="ECO:0000313" key="5">
    <source>
        <dbReference type="Proteomes" id="UP000295504"/>
    </source>
</evidence>
<organism evidence="4 5">
    <name type="scientific">Serpentinicella alkaliphila</name>
    <dbReference type="NCBI Taxonomy" id="1734049"/>
    <lineage>
        <taxon>Bacteria</taxon>
        <taxon>Bacillati</taxon>
        <taxon>Bacillota</taxon>
        <taxon>Clostridia</taxon>
        <taxon>Peptostreptococcales</taxon>
        <taxon>Natronincolaceae</taxon>
        <taxon>Serpentinicella</taxon>
    </lineage>
</organism>
<feature type="domain" description="Fumarylacetoacetase-like C-terminal" evidence="3">
    <location>
        <begin position="84"/>
        <end position="294"/>
    </location>
</feature>